<dbReference type="EMBL" id="FOCF01000008">
    <property type="protein sequence ID" value="SEN51941.1"/>
    <property type="molecule type" value="Genomic_DNA"/>
</dbReference>
<dbReference type="Gene3D" id="3.30.70.270">
    <property type="match status" value="1"/>
</dbReference>
<dbReference type="PANTHER" id="PTHR45138:SF2">
    <property type="entry name" value="DIGUANYLATE CYCLASE VDCA"/>
    <property type="match status" value="1"/>
</dbReference>
<evidence type="ECO:0000256" key="2">
    <source>
        <dbReference type="SAM" id="Coils"/>
    </source>
</evidence>
<proteinExistence type="predicted"/>
<dbReference type="InterPro" id="IPR029787">
    <property type="entry name" value="Nucleotide_cyclase"/>
</dbReference>
<dbReference type="CDD" id="cd01949">
    <property type="entry name" value="GGDEF"/>
    <property type="match status" value="1"/>
</dbReference>
<evidence type="ECO:0000259" key="3">
    <source>
        <dbReference type="PROSITE" id="PS50887"/>
    </source>
</evidence>
<dbReference type="GO" id="GO:0043709">
    <property type="term" value="P:cell adhesion involved in single-species biofilm formation"/>
    <property type="evidence" value="ECO:0007669"/>
    <property type="project" value="TreeGrafter"/>
</dbReference>
<dbReference type="InterPro" id="IPR050469">
    <property type="entry name" value="Diguanylate_Cyclase"/>
</dbReference>
<dbReference type="PANTHER" id="PTHR45138">
    <property type="entry name" value="REGULATORY COMPONENTS OF SENSORY TRANSDUCTION SYSTEM"/>
    <property type="match status" value="1"/>
</dbReference>
<dbReference type="EC" id="2.7.7.65" evidence="1"/>
<gene>
    <name evidence="4" type="ORF">SAMN05192583_2952</name>
</gene>
<dbReference type="SUPFAM" id="SSF55073">
    <property type="entry name" value="Nucleotide cyclase"/>
    <property type="match status" value="1"/>
</dbReference>
<evidence type="ECO:0000256" key="1">
    <source>
        <dbReference type="ARBA" id="ARBA00012528"/>
    </source>
</evidence>
<feature type="coiled-coil region" evidence="2">
    <location>
        <begin position="160"/>
        <end position="187"/>
    </location>
</feature>
<dbReference type="InterPro" id="IPR043128">
    <property type="entry name" value="Rev_trsase/Diguanyl_cyclase"/>
</dbReference>
<keyword evidence="2" id="KW-0175">Coiled coil</keyword>
<dbReference type="AlphaFoldDB" id="A0A1H8H6B7"/>
<name>A0A1H8H6B7_9SPHN</name>
<dbReference type="SMART" id="SM00267">
    <property type="entry name" value="GGDEF"/>
    <property type="match status" value="1"/>
</dbReference>
<dbReference type="GO" id="GO:1902201">
    <property type="term" value="P:negative regulation of bacterial-type flagellum-dependent cell motility"/>
    <property type="evidence" value="ECO:0007669"/>
    <property type="project" value="TreeGrafter"/>
</dbReference>
<dbReference type="STRING" id="1166340.SAMN05192583_2952"/>
<sequence>MTALVAARWRKANDLFDRICAFLAAHGLGPEPENYSFVYTVLTDPTGPLATAVARITDGGVRLSRQDMTTLGVDLRFGPQAKVAAAANDSDDDKAQRAEKLVAQTQAQVDDFADMMRLMREETSDFGRNLVASAEEINRSAGLPGIEDIARITGSMISRVRRAEAKLASATQEANALREKLAEAQDTARRDPLTGLPNRRALTEAMAIRAPGGRDSIAVCDIDRFKLINDQHGHPVGDRVLVAIGQALADACAGHLVVRHGGEEFAVLMLDTDLKDASMLLERARQAIALKRFRSRDTNALLGNITISVGVTALNPGERGEDAMERADQLLYTAKAQGRDQVCTG</sequence>
<dbReference type="GO" id="GO:0052621">
    <property type="term" value="F:diguanylate cyclase activity"/>
    <property type="evidence" value="ECO:0007669"/>
    <property type="project" value="UniProtKB-EC"/>
</dbReference>
<evidence type="ECO:0000313" key="5">
    <source>
        <dbReference type="Proteomes" id="UP000199206"/>
    </source>
</evidence>
<dbReference type="InterPro" id="IPR000160">
    <property type="entry name" value="GGDEF_dom"/>
</dbReference>
<evidence type="ECO:0000313" key="4">
    <source>
        <dbReference type="EMBL" id="SEN51941.1"/>
    </source>
</evidence>
<dbReference type="NCBIfam" id="TIGR00254">
    <property type="entry name" value="GGDEF"/>
    <property type="match status" value="1"/>
</dbReference>
<dbReference type="Pfam" id="PF00990">
    <property type="entry name" value="GGDEF"/>
    <property type="match status" value="1"/>
</dbReference>
<protein>
    <recommendedName>
        <fullName evidence="1">diguanylate cyclase</fullName>
        <ecNumber evidence="1">2.7.7.65</ecNumber>
    </recommendedName>
</protein>
<reference evidence="5" key="1">
    <citation type="submission" date="2016-10" db="EMBL/GenBank/DDBJ databases">
        <authorList>
            <person name="Varghese N."/>
            <person name="Submissions S."/>
        </authorList>
    </citation>
    <scope>NUCLEOTIDE SEQUENCE [LARGE SCALE GENOMIC DNA]</scope>
    <source>
        <strain evidence="5">S6-262</strain>
    </source>
</reference>
<feature type="domain" description="GGDEF" evidence="3">
    <location>
        <begin position="213"/>
        <end position="345"/>
    </location>
</feature>
<keyword evidence="5" id="KW-1185">Reference proteome</keyword>
<accession>A0A1H8H6B7</accession>
<dbReference type="OrthoDB" id="9812260at2"/>
<dbReference type="PROSITE" id="PS50887">
    <property type="entry name" value="GGDEF"/>
    <property type="match status" value="1"/>
</dbReference>
<dbReference type="GO" id="GO:0005886">
    <property type="term" value="C:plasma membrane"/>
    <property type="evidence" value="ECO:0007669"/>
    <property type="project" value="TreeGrafter"/>
</dbReference>
<organism evidence="4 5">
    <name type="scientific">Sphingomonas gellani</name>
    <dbReference type="NCBI Taxonomy" id="1166340"/>
    <lineage>
        <taxon>Bacteria</taxon>
        <taxon>Pseudomonadati</taxon>
        <taxon>Pseudomonadota</taxon>
        <taxon>Alphaproteobacteria</taxon>
        <taxon>Sphingomonadales</taxon>
        <taxon>Sphingomonadaceae</taxon>
        <taxon>Sphingomonas</taxon>
    </lineage>
</organism>
<dbReference type="FunFam" id="3.30.70.270:FF:000001">
    <property type="entry name" value="Diguanylate cyclase domain protein"/>
    <property type="match status" value="1"/>
</dbReference>
<dbReference type="Proteomes" id="UP000199206">
    <property type="component" value="Unassembled WGS sequence"/>
</dbReference>